<feature type="compositionally biased region" description="Basic and acidic residues" evidence="5">
    <location>
        <begin position="179"/>
        <end position="191"/>
    </location>
</feature>
<evidence type="ECO:0000256" key="4">
    <source>
        <dbReference type="ARBA" id="ARBA00023008"/>
    </source>
</evidence>
<dbReference type="Gene3D" id="2.60.40.420">
    <property type="entry name" value="Cupredoxins - blue copper proteins"/>
    <property type="match status" value="1"/>
</dbReference>
<dbReference type="PANTHER" id="PTHR38439">
    <property type="entry name" value="AURACYANIN-B"/>
    <property type="match status" value="1"/>
</dbReference>
<accession>I2GL43</accession>
<protein>
    <submittedName>
        <fullName evidence="7">Blue (Type 1) copper domain protein</fullName>
    </submittedName>
</protein>
<gene>
    <name evidence="7" type="ORF">BN8_03811</name>
</gene>
<evidence type="ECO:0000256" key="3">
    <source>
        <dbReference type="ARBA" id="ARBA00022982"/>
    </source>
</evidence>
<dbReference type="InterPro" id="IPR000923">
    <property type="entry name" value="BlueCu_1"/>
</dbReference>
<dbReference type="Pfam" id="PF00127">
    <property type="entry name" value="Copper-bind"/>
    <property type="match status" value="1"/>
</dbReference>
<dbReference type="STRING" id="1185876.BN8_03811"/>
<reference evidence="7 8" key="1">
    <citation type="journal article" date="2012" name="J. Bacteriol.">
        <title>Genome Sequence of the Filamentous Bacterium Fibrisoma limi BUZ 3T.</title>
        <authorList>
            <person name="Filippini M."/>
            <person name="Qi W."/>
            <person name="Jaenicke S."/>
            <person name="Goesmann A."/>
            <person name="Smits T.H."/>
            <person name="Bagheri H.C."/>
        </authorList>
    </citation>
    <scope>NUCLEOTIDE SEQUENCE [LARGE SCALE GENOMIC DNA]</scope>
    <source>
        <strain evidence="8">BUZ 3T</strain>
    </source>
</reference>
<keyword evidence="3" id="KW-0249">Electron transport</keyword>
<keyword evidence="2" id="KW-0479">Metal-binding</keyword>
<dbReference type="AlphaFoldDB" id="I2GL43"/>
<evidence type="ECO:0000256" key="5">
    <source>
        <dbReference type="SAM" id="MobiDB-lite"/>
    </source>
</evidence>
<dbReference type="Proteomes" id="UP000009309">
    <property type="component" value="Unassembled WGS sequence"/>
</dbReference>
<dbReference type="CDD" id="cd04233">
    <property type="entry name" value="Auracyanin"/>
    <property type="match status" value="1"/>
</dbReference>
<feature type="region of interest" description="Disordered" evidence="5">
    <location>
        <begin position="168"/>
        <end position="191"/>
    </location>
</feature>
<evidence type="ECO:0000256" key="1">
    <source>
        <dbReference type="ARBA" id="ARBA00022448"/>
    </source>
</evidence>
<keyword evidence="8" id="KW-1185">Reference proteome</keyword>
<evidence type="ECO:0000256" key="2">
    <source>
        <dbReference type="ARBA" id="ARBA00022723"/>
    </source>
</evidence>
<feature type="domain" description="Blue (type 1) copper" evidence="6">
    <location>
        <begin position="50"/>
        <end position="158"/>
    </location>
</feature>
<dbReference type="GO" id="GO:0005507">
    <property type="term" value="F:copper ion binding"/>
    <property type="evidence" value="ECO:0007669"/>
    <property type="project" value="InterPro"/>
</dbReference>
<dbReference type="eggNOG" id="COG3241">
    <property type="taxonomic scope" value="Bacteria"/>
</dbReference>
<sequence length="377" mass="41951">MQFNCINLVIYAHPMPKLSVFWLFILTNLFSSSTMAQVRRDTTIVLKAITGLQFDQPRLVIKPNTRLRLVLHNTDDMAHNLVLTKPNSRLRVVEFALALGERGPKLDHVPPMPEVLAHTRTVDPGNADTLTVTLTEGAYPYVCTYPGHGSIMYGVLYVVDNAKRLPPLDADPNVPNRSGSEDHAHHAQKAPDHPYSVQLPAVYRTFMPDCSPAAIAVGLPAVGTGPEQSYCWDAGTCRLRYAWAGGFVDNGEQWEGKGQRLTKIVGDIYYREQTEFPFQTAAGKPKPDVRFRGYRLVNRYPEFQYSIGAVTVRELIKPVAKGRGLIRTFTFDKLTEPLTFAVADDGMRYQTSLGPVTKGSVRIPAGTRQFTVTMSTL</sequence>
<comment type="caution">
    <text evidence="7">The sequence shown here is derived from an EMBL/GenBank/DDBJ whole genome shotgun (WGS) entry which is preliminary data.</text>
</comment>
<organism evidence="7 8">
    <name type="scientific">Fibrisoma limi BUZ 3</name>
    <dbReference type="NCBI Taxonomy" id="1185876"/>
    <lineage>
        <taxon>Bacteria</taxon>
        <taxon>Pseudomonadati</taxon>
        <taxon>Bacteroidota</taxon>
        <taxon>Cytophagia</taxon>
        <taxon>Cytophagales</taxon>
        <taxon>Spirosomataceae</taxon>
        <taxon>Fibrisoma</taxon>
    </lineage>
</organism>
<dbReference type="PROSITE" id="PS00196">
    <property type="entry name" value="COPPER_BLUE"/>
    <property type="match status" value="1"/>
</dbReference>
<dbReference type="GO" id="GO:0009055">
    <property type="term" value="F:electron transfer activity"/>
    <property type="evidence" value="ECO:0007669"/>
    <property type="project" value="InterPro"/>
</dbReference>
<evidence type="ECO:0000259" key="6">
    <source>
        <dbReference type="Pfam" id="PF00127"/>
    </source>
</evidence>
<proteinExistence type="predicted"/>
<dbReference type="InterPro" id="IPR050845">
    <property type="entry name" value="Cu-binding_ET"/>
</dbReference>
<dbReference type="EMBL" id="CAIT01000007">
    <property type="protein sequence ID" value="CCH54619.1"/>
    <property type="molecule type" value="Genomic_DNA"/>
</dbReference>
<keyword evidence="4" id="KW-0186">Copper</keyword>
<dbReference type="InterPro" id="IPR028871">
    <property type="entry name" value="BlueCu_1_BS"/>
</dbReference>
<keyword evidence="1" id="KW-0813">Transport</keyword>
<dbReference type="InterPro" id="IPR008972">
    <property type="entry name" value="Cupredoxin"/>
</dbReference>
<dbReference type="SUPFAM" id="SSF49503">
    <property type="entry name" value="Cupredoxins"/>
    <property type="match status" value="1"/>
</dbReference>
<name>I2GL43_9BACT</name>
<dbReference type="PANTHER" id="PTHR38439:SF3">
    <property type="entry name" value="COPPER-RESISTANT CUPROPROTEIN COPI"/>
    <property type="match status" value="1"/>
</dbReference>
<evidence type="ECO:0000313" key="7">
    <source>
        <dbReference type="EMBL" id="CCH54619.1"/>
    </source>
</evidence>
<evidence type="ECO:0000313" key="8">
    <source>
        <dbReference type="Proteomes" id="UP000009309"/>
    </source>
</evidence>